<dbReference type="RefSeq" id="XP_015279338.1">
    <property type="nucleotide sequence ID" value="XM_015423852.1"/>
</dbReference>
<dbReference type="InterPro" id="IPR046347">
    <property type="entry name" value="bZIP_sf"/>
</dbReference>
<feature type="coiled-coil region" evidence="7">
    <location>
        <begin position="322"/>
        <end position="356"/>
    </location>
</feature>
<dbReference type="PROSITE" id="PS00036">
    <property type="entry name" value="BZIP_BASIC"/>
    <property type="match status" value="1"/>
</dbReference>
<dbReference type="Proteomes" id="UP000694871">
    <property type="component" value="Unplaced"/>
</dbReference>
<evidence type="ECO:0000256" key="1">
    <source>
        <dbReference type="ARBA" id="ARBA00004167"/>
    </source>
</evidence>
<evidence type="ECO:0000313" key="10">
    <source>
        <dbReference type="Proteomes" id="UP000694871"/>
    </source>
</evidence>
<evidence type="ECO:0000256" key="7">
    <source>
        <dbReference type="SAM" id="Coils"/>
    </source>
</evidence>
<feature type="compositionally biased region" description="Low complexity" evidence="8">
    <location>
        <begin position="88"/>
        <end position="103"/>
    </location>
</feature>
<dbReference type="Gene3D" id="1.20.5.170">
    <property type="match status" value="1"/>
</dbReference>
<evidence type="ECO:0000256" key="4">
    <source>
        <dbReference type="ARBA" id="ARBA00023125"/>
    </source>
</evidence>
<evidence type="ECO:0000313" key="11">
    <source>
        <dbReference type="RefSeq" id="XP_015279338.1"/>
    </source>
</evidence>
<comment type="similarity">
    <text evidence="2">Belongs to the bZIP family. ATF subfamily.</text>
</comment>
<dbReference type="PANTHER" id="PTHR46164">
    <property type="entry name" value="ATF6, ISOFORM C"/>
    <property type="match status" value="1"/>
</dbReference>
<feature type="region of interest" description="Disordered" evidence="8">
    <location>
        <begin position="81"/>
        <end position="169"/>
    </location>
</feature>
<dbReference type="InterPro" id="IPR004827">
    <property type="entry name" value="bZIP"/>
</dbReference>
<feature type="domain" description="BZIP" evidence="9">
    <location>
        <begin position="297"/>
        <end position="360"/>
    </location>
</feature>
<dbReference type="PANTHER" id="PTHR46164:SF1">
    <property type="entry name" value="CYCLIC AMP-DEPENDENT TRANSCRIPTION FACTOR ATF-6 ALPHA"/>
    <property type="match status" value="1"/>
</dbReference>
<dbReference type="CDD" id="cd14700">
    <property type="entry name" value="bZIP_ATF6"/>
    <property type="match status" value="1"/>
</dbReference>
<accession>A0ABM1L051</accession>
<proteinExistence type="inferred from homology"/>
<keyword evidence="10" id="KW-1185">Reference proteome</keyword>
<sequence>MSAAMTAAVVGHGPGGPGSEWESLLFSELSDLIGEDELQLDVENDTYDNNLCDLDFDLDLMPWNLEPWDNTKQIPTDVDWKVEPLSPAPSTCSVPSPSSVDSPGQHVPEGVDLTSTPHLSPVSLYEKGSQSSPSPVERKEKKPPSKTIHRSANGSSATPSRCSSAASKPSIQPKILLPAFREARHSLGIQAKTIVLPALPALLTLPKQSPVVAIQPAPHTGQPVVLSQPAVVQLQAPSILPSANPVIAVTGGVTSLPGHPVSVLPRTVGNSLAPGNPVEAKPAIRATAQNTSTDVNVLRRQQRMIKNRESACQSRRKKKEYLLGLEERLKSALLENDRLRRENGTLKRQLGDLAVENQSLKASPPKRRALCVMVLLAFVMLNYDRLSGFEWGFNSAGSRAGSSHQSRHLLEFSASLHQDPGGGKNDGYKRSVSDNKALMVVTEEPIIYISPPPCQPSINRTESLRLSHELRGWVHRHEAERTRSRKVSSSQQQKAPAIQNSLGQNANSELMAIPYFQCCLPIYFSKNSGNELQVYYTSPRNYQDFFDEIHRRGDTFYVVSFRRDHLLLPATTHNKTRRPKMSIVLPAINISEKIINGQDYEVMMQIDCEVMDTRILHIKSSSIPPYLREQQRNQTTSFYSSPPTVPEAAPAVRTIVESPQ</sequence>
<evidence type="ECO:0000256" key="5">
    <source>
        <dbReference type="ARBA" id="ARBA00023163"/>
    </source>
</evidence>
<organism evidence="10 11">
    <name type="scientific">Gekko japonicus</name>
    <name type="common">Schlegel's Japanese gecko</name>
    <dbReference type="NCBI Taxonomy" id="146911"/>
    <lineage>
        <taxon>Eukaryota</taxon>
        <taxon>Metazoa</taxon>
        <taxon>Chordata</taxon>
        <taxon>Craniata</taxon>
        <taxon>Vertebrata</taxon>
        <taxon>Euteleostomi</taxon>
        <taxon>Lepidosauria</taxon>
        <taxon>Squamata</taxon>
        <taxon>Bifurcata</taxon>
        <taxon>Gekkota</taxon>
        <taxon>Gekkonidae</taxon>
        <taxon>Gekkoninae</taxon>
        <taxon>Gekko</taxon>
    </lineage>
</organism>
<reference evidence="11" key="1">
    <citation type="submission" date="2025-08" db="UniProtKB">
        <authorList>
            <consortium name="RefSeq"/>
        </authorList>
    </citation>
    <scope>IDENTIFICATION</scope>
</reference>
<dbReference type="SUPFAM" id="SSF57959">
    <property type="entry name" value="Leucine zipper domain"/>
    <property type="match status" value="1"/>
</dbReference>
<feature type="compositionally biased region" description="Polar residues" evidence="8">
    <location>
        <begin position="150"/>
        <end position="169"/>
    </location>
</feature>
<protein>
    <submittedName>
        <fullName evidence="11">Cyclic AMP-dependent transcription factor ATF-6 alpha</fullName>
    </submittedName>
</protein>
<comment type="subcellular location">
    <subcellularLocation>
        <location evidence="1">Membrane</location>
        <topology evidence="1">Single-pass membrane protein</topology>
    </subcellularLocation>
</comment>
<keyword evidence="4" id="KW-0238">DNA-binding</keyword>
<evidence type="ECO:0000256" key="6">
    <source>
        <dbReference type="ARBA" id="ARBA00023242"/>
    </source>
</evidence>
<evidence type="ECO:0000256" key="3">
    <source>
        <dbReference type="ARBA" id="ARBA00023015"/>
    </source>
</evidence>
<keyword evidence="7" id="KW-0175">Coiled coil</keyword>
<dbReference type="InterPro" id="IPR051882">
    <property type="entry name" value="ATF_bZIP_TF"/>
</dbReference>
<dbReference type="GeneID" id="107121031"/>
<gene>
    <name evidence="11" type="primary">ATF6</name>
</gene>
<name>A0ABM1L051_GEKJA</name>
<dbReference type="Pfam" id="PF00170">
    <property type="entry name" value="bZIP_1"/>
    <property type="match status" value="1"/>
</dbReference>
<dbReference type="SMART" id="SM00338">
    <property type="entry name" value="BRLZ"/>
    <property type="match status" value="1"/>
</dbReference>
<keyword evidence="5" id="KW-0804">Transcription</keyword>
<evidence type="ECO:0000256" key="2">
    <source>
        <dbReference type="ARBA" id="ARBA00009050"/>
    </source>
</evidence>
<dbReference type="PROSITE" id="PS50217">
    <property type="entry name" value="BZIP"/>
    <property type="match status" value="1"/>
</dbReference>
<keyword evidence="6" id="KW-0539">Nucleus</keyword>
<evidence type="ECO:0000259" key="9">
    <source>
        <dbReference type="PROSITE" id="PS50217"/>
    </source>
</evidence>
<keyword evidence="3" id="KW-0805">Transcription regulation</keyword>
<evidence type="ECO:0000256" key="8">
    <source>
        <dbReference type="SAM" id="MobiDB-lite"/>
    </source>
</evidence>